<sequence>MKLEIKELTKHIGSTEGLKDISLTAESGQVVGLAGVNGSGKTMLMRAILGLMRPSSGGVWIDGKLLGIEIQVPPSVGFLLEGPAFLDTRTGLDNLALIAALKGKADREHLRELLHTVGLDPDDHRRYRKYSLGMKQRLGIAAAVMGSPDLIVLDELTNALDTSGVEMVAELVRRERDRGAALVIASHDPRILTTLSDELYHLAEGHLDGHEVLKGSDSHGEQ</sequence>
<dbReference type="GO" id="GO:0005524">
    <property type="term" value="F:ATP binding"/>
    <property type="evidence" value="ECO:0007669"/>
    <property type="project" value="UniProtKB-KW"/>
</dbReference>
<evidence type="ECO:0000256" key="4">
    <source>
        <dbReference type="ARBA" id="ARBA00022840"/>
    </source>
</evidence>
<evidence type="ECO:0000256" key="2">
    <source>
        <dbReference type="ARBA" id="ARBA00022448"/>
    </source>
</evidence>
<reference evidence="6 7" key="1">
    <citation type="submission" date="2021-08" db="EMBL/GenBank/DDBJ databases">
        <title>Collinsella faecalis sp. nov. isolated from swine faeces.</title>
        <authorList>
            <person name="Oh B.S."/>
            <person name="Lee J.H."/>
        </authorList>
    </citation>
    <scope>NUCLEOTIDE SEQUENCE [LARGE SCALE GENOMIC DNA]</scope>
    <source>
        <strain evidence="6 7">AGMB00827</strain>
    </source>
</reference>
<organism evidence="6 7">
    <name type="scientific">Collinsella ureilytica</name>
    <dbReference type="NCBI Taxonomy" id="2869515"/>
    <lineage>
        <taxon>Bacteria</taxon>
        <taxon>Bacillati</taxon>
        <taxon>Actinomycetota</taxon>
        <taxon>Coriobacteriia</taxon>
        <taxon>Coriobacteriales</taxon>
        <taxon>Coriobacteriaceae</taxon>
        <taxon>Collinsella</taxon>
    </lineage>
</organism>
<dbReference type="Proteomes" id="UP000700908">
    <property type="component" value="Unassembled WGS sequence"/>
</dbReference>
<evidence type="ECO:0000256" key="3">
    <source>
        <dbReference type="ARBA" id="ARBA00022741"/>
    </source>
</evidence>
<evidence type="ECO:0000313" key="7">
    <source>
        <dbReference type="Proteomes" id="UP000700908"/>
    </source>
</evidence>
<evidence type="ECO:0000259" key="5">
    <source>
        <dbReference type="PROSITE" id="PS50893"/>
    </source>
</evidence>
<keyword evidence="3" id="KW-0547">Nucleotide-binding</keyword>
<gene>
    <name evidence="6" type="ORF">K6V98_03945</name>
</gene>
<dbReference type="InterPro" id="IPR003593">
    <property type="entry name" value="AAA+_ATPase"/>
</dbReference>
<dbReference type="RefSeq" id="WP_222199223.1">
    <property type="nucleotide sequence ID" value="NZ_JAIMFO010000005.1"/>
</dbReference>
<accession>A0ABS7MJH7</accession>
<dbReference type="Pfam" id="PF00005">
    <property type="entry name" value="ABC_tran"/>
    <property type="match status" value="1"/>
</dbReference>
<name>A0ABS7MJH7_9ACTN</name>
<dbReference type="PANTHER" id="PTHR43335">
    <property type="entry name" value="ABC TRANSPORTER, ATP-BINDING PROTEIN"/>
    <property type="match status" value="1"/>
</dbReference>
<dbReference type="InterPro" id="IPR017871">
    <property type="entry name" value="ABC_transporter-like_CS"/>
</dbReference>
<evidence type="ECO:0000256" key="1">
    <source>
        <dbReference type="ARBA" id="ARBA00005417"/>
    </source>
</evidence>
<keyword evidence="2" id="KW-0813">Transport</keyword>
<protein>
    <submittedName>
        <fullName evidence="6">ATP-binding cassette domain-containing protein</fullName>
    </submittedName>
</protein>
<dbReference type="SMART" id="SM00382">
    <property type="entry name" value="AAA"/>
    <property type="match status" value="1"/>
</dbReference>
<keyword evidence="7" id="KW-1185">Reference proteome</keyword>
<dbReference type="InterPro" id="IPR027417">
    <property type="entry name" value="P-loop_NTPase"/>
</dbReference>
<feature type="domain" description="ABC transporter" evidence="5">
    <location>
        <begin position="3"/>
        <end position="222"/>
    </location>
</feature>
<dbReference type="SUPFAM" id="SSF52540">
    <property type="entry name" value="P-loop containing nucleoside triphosphate hydrolases"/>
    <property type="match status" value="1"/>
</dbReference>
<keyword evidence="4 6" id="KW-0067">ATP-binding</keyword>
<dbReference type="PROSITE" id="PS50893">
    <property type="entry name" value="ABC_TRANSPORTER_2"/>
    <property type="match status" value="1"/>
</dbReference>
<dbReference type="PROSITE" id="PS00211">
    <property type="entry name" value="ABC_TRANSPORTER_1"/>
    <property type="match status" value="1"/>
</dbReference>
<dbReference type="Gene3D" id="3.40.50.300">
    <property type="entry name" value="P-loop containing nucleotide triphosphate hydrolases"/>
    <property type="match status" value="1"/>
</dbReference>
<comment type="caution">
    <text evidence="6">The sequence shown here is derived from an EMBL/GenBank/DDBJ whole genome shotgun (WGS) entry which is preliminary data.</text>
</comment>
<dbReference type="EMBL" id="JAIMFO010000005">
    <property type="protein sequence ID" value="MBY4797509.1"/>
    <property type="molecule type" value="Genomic_DNA"/>
</dbReference>
<dbReference type="InterPro" id="IPR003439">
    <property type="entry name" value="ABC_transporter-like_ATP-bd"/>
</dbReference>
<comment type="similarity">
    <text evidence="1">Belongs to the ABC transporter superfamily.</text>
</comment>
<proteinExistence type="inferred from homology"/>
<evidence type="ECO:0000313" key="6">
    <source>
        <dbReference type="EMBL" id="MBY4797509.1"/>
    </source>
</evidence>